<dbReference type="Proteomes" id="UP000199181">
    <property type="component" value="Unassembled WGS sequence"/>
</dbReference>
<feature type="compositionally biased region" description="Pro residues" evidence="5">
    <location>
        <begin position="34"/>
        <end position="44"/>
    </location>
</feature>
<evidence type="ECO:0000256" key="1">
    <source>
        <dbReference type="ARBA" id="ARBA00022670"/>
    </source>
</evidence>
<dbReference type="GO" id="GO:0004197">
    <property type="term" value="F:cysteine-type endopeptidase activity"/>
    <property type="evidence" value="ECO:0007669"/>
    <property type="project" value="InterPro"/>
</dbReference>
<keyword evidence="3" id="KW-0788">Thiol protease</keyword>
<feature type="domain" description="Peptidase C58 YopT-type" evidence="6">
    <location>
        <begin position="277"/>
        <end position="337"/>
    </location>
</feature>
<protein>
    <submittedName>
        <fullName evidence="7">Virulence surface antigen</fullName>
    </submittedName>
</protein>
<dbReference type="InterPro" id="IPR006473">
    <property type="entry name" value="Peptidase_C58_Yopt"/>
</dbReference>
<keyword evidence="1" id="KW-0645">Protease</keyword>
<dbReference type="EMBL" id="FOIJ01000025">
    <property type="protein sequence ID" value="SEU38089.1"/>
    <property type="molecule type" value="Genomic_DNA"/>
</dbReference>
<dbReference type="Pfam" id="PF03543">
    <property type="entry name" value="Peptidase_C58"/>
    <property type="match status" value="1"/>
</dbReference>
<evidence type="ECO:0000313" key="7">
    <source>
        <dbReference type="EMBL" id="SEU38089.1"/>
    </source>
</evidence>
<dbReference type="AlphaFoldDB" id="A0A1I0LDB0"/>
<dbReference type="InterPro" id="IPR038765">
    <property type="entry name" value="Papain-like_cys_pep_sf"/>
</dbReference>
<evidence type="ECO:0000256" key="2">
    <source>
        <dbReference type="ARBA" id="ARBA00022801"/>
    </source>
</evidence>
<proteinExistence type="predicted"/>
<dbReference type="GO" id="GO:0006508">
    <property type="term" value="P:proteolysis"/>
    <property type="evidence" value="ECO:0007669"/>
    <property type="project" value="UniProtKB-KW"/>
</dbReference>
<feature type="coiled-coil region" evidence="4">
    <location>
        <begin position="167"/>
        <end position="197"/>
    </location>
</feature>
<evidence type="ECO:0000256" key="5">
    <source>
        <dbReference type="SAM" id="MobiDB-lite"/>
    </source>
</evidence>
<feature type="region of interest" description="Disordered" evidence="5">
    <location>
        <begin position="1"/>
        <end position="89"/>
    </location>
</feature>
<dbReference type="Gene3D" id="3.90.70.20">
    <property type="match status" value="1"/>
</dbReference>
<dbReference type="SUPFAM" id="SSF54001">
    <property type="entry name" value="Cysteine proteinases"/>
    <property type="match status" value="1"/>
</dbReference>
<evidence type="ECO:0000256" key="3">
    <source>
        <dbReference type="ARBA" id="ARBA00022807"/>
    </source>
</evidence>
<gene>
    <name evidence="7" type="ORF">SAMN05443639_12583</name>
</gene>
<evidence type="ECO:0000256" key="4">
    <source>
        <dbReference type="SAM" id="Coils"/>
    </source>
</evidence>
<feature type="compositionally biased region" description="Low complexity" evidence="5">
    <location>
        <begin position="62"/>
        <end position="82"/>
    </location>
</feature>
<evidence type="ECO:0000259" key="6">
    <source>
        <dbReference type="Pfam" id="PF03543"/>
    </source>
</evidence>
<reference evidence="8" key="1">
    <citation type="submission" date="2016-10" db="EMBL/GenBank/DDBJ databases">
        <authorList>
            <person name="Varghese N."/>
            <person name="Submissions S."/>
        </authorList>
    </citation>
    <scope>NUCLEOTIDE SEQUENCE [LARGE SCALE GENOMIC DNA]</scope>
    <source>
        <strain evidence="8">DSM 16858</strain>
    </source>
</reference>
<name>A0A1I0LDB0_9BACT</name>
<dbReference type="RefSeq" id="WP_093525904.1">
    <property type="nucleotide sequence ID" value="NZ_FOIJ01000025.1"/>
</dbReference>
<accession>A0A1I0LDB0</accession>
<evidence type="ECO:0000313" key="8">
    <source>
        <dbReference type="Proteomes" id="UP000199181"/>
    </source>
</evidence>
<keyword evidence="8" id="KW-1185">Reference proteome</keyword>
<sequence length="350" mass="38913">MFKLKGFSRPFRSPSVDLPRSPGPAQRPDSLPSSPRPPSRPSSAPPRLHTDQFTPQRPRTAPGSLPRSPTSPSSPRSPAAGPIQRPWQTPANIQQFGQNLETKYPGTKLTQYVGQQGHPDLQSNGGACNAITKEWVRLGSQSPSMDQASKVFGHRLDNNMPQLKAEQLQHQANAQDIKQAIQNLNQQRTVLDAEQARLEPLIEKYQRGELNPTEVQALNRDLRKFEKKSATFQRVSADITEARMDERTKVGSGLPHMNVLEGAPIDNDSIGKLHNSLEKDGFHVIHLNKTSGGDGHVMAFQKQNGQYKFMDPNTGEFQTKDPKQATNILLDHLDNAYSKFDLITVDHFNG</sequence>
<keyword evidence="2" id="KW-0378">Hydrolase</keyword>
<organism evidence="7 8">
    <name type="scientific">Stigmatella erecta</name>
    <dbReference type="NCBI Taxonomy" id="83460"/>
    <lineage>
        <taxon>Bacteria</taxon>
        <taxon>Pseudomonadati</taxon>
        <taxon>Myxococcota</taxon>
        <taxon>Myxococcia</taxon>
        <taxon>Myxococcales</taxon>
        <taxon>Cystobacterineae</taxon>
        <taxon>Archangiaceae</taxon>
        <taxon>Stigmatella</taxon>
    </lineage>
</organism>
<keyword evidence="4" id="KW-0175">Coiled coil</keyword>